<dbReference type="RefSeq" id="WP_149388854.1">
    <property type="nucleotide sequence ID" value="NZ_VTRU01000005.1"/>
</dbReference>
<proteinExistence type="predicted"/>
<dbReference type="AlphaFoldDB" id="A0A5D8ZI50"/>
<comment type="caution">
    <text evidence="1">The sequence shown here is derived from an EMBL/GenBank/DDBJ whole genome shotgun (WGS) entry which is preliminary data.</text>
</comment>
<dbReference type="OrthoDB" id="1227422at2"/>
<sequence>MNSSIFYSQAGINTTNPSAMLDIVSSGNTDTTKAFKVNNSNSKEMVTILNNGNIGINVQNPVTKLHTSGSIRMSGIDTNSESMKVMTTDISGNVTTRSTILLLPQALAGANGTDAISATQTLSSINGIPSYTNNLFARSFTISQTSLVTFSYQLGVGNIINVSGNSLTDGASKQIGARLTWQTLPAGSTFTLNGVIHTDAMSFMNSSANYTKEFFYPRGNCTITLSPGTYSVELKGYVYAFDNDQGIRATFGGSPYDRFDVIATSLQ</sequence>
<protein>
    <submittedName>
        <fullName evidence="1">Uncharacterized protein</fullName>
    </submittedName>
</protein>
<reference evidence="1 2" key="1">
    <citation type="submission" date="2019-08" db="EMBL/GenBank/DDBJ databases">
        <title>Draft genome sequence of Chryseobacterium sp. Gsoil 183.</title>
        <authorList>
            <person name="Im W.-T."/>
        </authorList>
    </citation>
    <scope>NUCLEOTIDE SEQUENCE [LARGE SCALE GENOMIC DNA]</scope>
    <source>
        <strain evidence="1 2">Gsoil 183</strain>
    </source>
</reference>
<evidence type="ECO:0000313" key="2">
    <source>
        <dbReference type="Proteomes" id="UP000323884"/>
    </source>
</evidence>
<name>A0A5D8ZI50_9FLAO</name>
<dbReference type="Proteomes" id="UP000323884">
    <property type="component" value="Unassembled WGS sequence"/>
</dbReference>
<dbReference type="EMBL" id="VTRU01000005">
    <property type="protein sequence ID" value="TZF93773.1"/>
    <property type="molecule type" value="Genomic_DNA"/>
</dbReference>
<evidence type="ECO:0000313" key="1">
    <source>
        <dbReference type="EMBL" id="TZF93773.1"/>
    </source>
</evidence>
<accession>A0A5D8ZI50</accession>
<gene>
    <name evidence="1" type="ORF">FW781_18990</name>
</gene>
<keyword evidence="2" id="KW-1185">Reference proteome</keyword>
<organism evidence="1 2">
    <name type="scientific">Chryseobacterium panacisoli</name>
    <dbReference type="NCBI Taxonomy" id="1807141"/>
    <lineage>
        <taxon>Bacteria</taxon>
        <taxon>Pseudomonadati</taxon>
        <taxon>Bacteroidota</taxon>
        <taxon>Flavobacteriia</taxon>
        <taxon>Flavobacteriales</taxon>
        <taxon>Weeksellaceae</taxon>
        <taxon>Chryseobacterium group</taxon>
        <taxon>Chryseobacterium</taxon>
    </lineage>
</organism>